<dbReference type="PANTHER" id="PTHR48081:SF8">
    <property type="entry name" value="ALPHA_BETA HYDROLASE FOLD-3 DOMAIN-CONTAINING PROTEIN-RELATED"/>
    <property type="match status" value="1"/>
</dbReference>
<evidence type="ECO:0000259" key="2">
    <source>
        <dbReference type="Pfam" id="PF07859"/>
    </source>
</evidence>
<dbReference type="EMBL" id="WHPN01000402">
    <property type="protein sequence ID" value="KAF4405844.1"/>
    <property type="molecule type" value="Genomic_DNA"/>
</dbReference>
<evidence type="ECO:0000256" key="1">
    <source>
        <dbReference type="ARBA" id="ARBA00022801"/>
    </source>
</evidence>
<gene>
    <name evidence="3" type="ORF">GCU69_28040</name>
</gene>
<accession>A0ABQ7FDU3</accession>
<dbReference type="PANTHER" id="PTHR48081">
    <property type="entry name" value="AB HYDROLASE SUPERFAMILY PROTEIN C4A8.06C"/>
    <property type="match status" value="1"/>
</dbReference>
<keyword evidence="4" id="KW-1185">Reference proteome</keyword>
<dbReference type="InterPro" id="IPR050300">
    <property type="entry name" value="GDXG_lipolytic_enzyme"/>
</dbReference>
<proteinExistence type="predicted"/>
<reference evidence="3 4" key="1">
    <citation type="submission" date="2019-10" db="EMBL/GenBank/DDBJ databases">
        <title>Streptomyces tenebrisbrunneis sp.nov., an endogenous actinomycete isolated from of Lycium ruthenicum.</title>
        <authorList>
            <person name="Ma L."/>
        </authorList>
    </citation>
    <scope>NUCLEOTIDE SEQUENCE [LARGE SCALE GENOMIC DNA]</scope>
    <source>
        <strain evidence="3 4">TRM 66187</strain>
    </source>
</reference>
<dbReference type="InterPro" id="IPR029058">
    <property type="entry name" value="AB_hydrolase_fold"/>
</dbReference>
<name>A0ABQ7FDU3_9ACTN</name>
<feature type="domain" description="Alpha/beta hydrolase fold-3" evidence="2">
    <location>
        <begin position="68"/>
        <end position="269"/>
    </location>
</feature>
<sequence length="294" mass="30138">MDLTRIPAEPDPATAHAAVAEVFGGIGSRSLALPEGADPAPVLPETGGVPGAWVTAEGVRASAEAGVVLYVHGGGFGSRMPELISLMAHRLSRATSRPVFAVHYRLAPAHPYPEPLDDVVAVYGALLGQGVPAERIAVVGESSGGALTLSALLRFKESGTALPATVVTLSPVTDLTVSGPSVDSEATNDPGVDRAVLTHLIGQYLGGARPDRAPQSPVHGALDGLPPLLMVAGGAEALLDDTLRYAEAASAAGTKVAVEVYEGMPHAFHITALDDDNPTGRTVLRRTADWIAAH</sequence>
<dbReference type="Gene3D" id="3.40.50.1820">
    <property type="entry name" value="alpha/beta hydrolase"/>
    <property type="match status" value="1"/>
</dbReference>
<organism evidence="3 4">
    <name type="scientific">Streptomyces lycii</name>
    <dbReference type="NCBI Taxonomy" id="2654337"/>
    <lineage>
        <taxon>Bacteria</taxon>
        <taxon>Bacillati</taxon>
        <taxon>Actinomycetota</taxon>
        <taxon>Actinomycetes</taxon>
        <taxon>Kitasatosporales</taxon>
        <taxon>Streptomycetaceae</taxon>
        <taxon>Streptomyces</taxon>
    </lineage>
</organism>
<comment type="caution">
    <text evidence="3">The sequence shown here is derived from an EMBL/GenBank/DDBJ whole genome shotgun (WGS) entry which is preliminary data.</text>
</comment>
<evidence type="ECO:0000313" key="3">
    <source>
        <dbReference type="EMBL" id="KAF4405844.1"/>
    </source>
</evidence>
<evidence type="ECO:0000313" key="4">
    <source>
        <dbReference type="Proteomes" id="UP000621266"/>
    </source>
</evidence>
<keyword evidence="1 3" id="KW-0378">Hydrolase</keyword>
<dbReference type="Pfam" id="PF07859">
    <property type="entry name" value="Abhydrolase_3"/>
    <property type="match status" value="1"/>
</dbReference>
<dbReference type="InterPro" id="IPR013094">
    <property type="entry name" value="AB_hydrolase_3"/>
</dbReference>
<dbReference type="SUPFAM" id="SSF53474">
    <property type="entry name" value="alpha/beta-Hydrolases"/>
    <property type="match status" value="1"/>
</dbReference>
<dbReference type="Proteomes" id="UP000621266">
    <property type="component" value="Unassembled WGS sequence"/>
</dbReference>
<dbReference type="RefSeq" id="WP_156207511.1">
    <property type="nucleotide sequence ID" value="NZ_WHPN01000402.1"/>
</dbReference>
<protein>
    <submittedName>
        <fullName evidence="3">Alpha/beta hydrolase</fullName>
    </submittedName>
</protein>
<dbReference type="GO" id="GO:0016787">
    <property type="term" value="F:hydrolase activity"/>
    <property type="evidence" value="ECO:0007669"/>
    <property type="project" value="UniProtKB-KW"/>
</dbReference>